<protein>
    <submittedName>
        <fullName evidence="2">FHA domain protein</fullName>
    </submittedName>
</protein>
<dbReference type="InterPro" id="IPR008984">
    <property type="entry name" value="SMAD_FHA_dom_sf"/>
</dbReference>
<keyword evidence="3" id="KW-1185">Reference proteome</keyword>
<evidence type="ECO:0000259" key="1">
    <source>
        <dbReference type="Pfam" id="PF00498"/>
    </source>
</evidence>
<dbReference type="AlphaFoldDB" id="A0A1H6FBH8"/>
<dbReference type="Proteomes" id="UP000236724">
    <property type="component" value="Unassembled WGS sequence"/>
</dbReference>
<dbReference type="CDD" id="cd00060">
    <property type="entry name" value="FHA"/>
    <property type="match status" value="1"/>
</dbReference>
<accession>A0A1H6FBH8</accession>
<dbReference type="InterPro" id="IPR000253">
    <property type="entry name" value="FHA_dom"/>
</dbReference>
<dbReference type="RefSeq" id="WP_146066805.1">
    <property type="nucleotide sequence ID" value="NZ_FMSV02000531.1"/>
</dbReference>
<name>A0A1H6FBH8_9GAMM</name>
<sequence length="108" mass="12531">MQLNNSEQVFTVKHGWVMGQAHVQNKAQIQIPDDISGSEYLHRRHCRFIYQDGKWYVQALDQKRFQREFTNPTQVNQKTLTPGKAAQIQDGDTLMLSGLGFDVHFIRV</sequence>
<feature type="domain" description="FHA" evidence="1">
    <location>
        <begin position="16"/>
        <end position="96"/>
    </location>
</feature>
<organism evidence="2 3">
    <name type="scientific">Candidatus Venteria ishoeyi</name>
    <dbReference type="NCBI Taxonomy" id="1899563"/>
    <lineage>
        <taxon>Bacteria</taxon>
        <taxon>Pseudomonadati</taxon>
        <taxon>Pseudomonadota</taxon>
        <taxon>Gammaproteobacteria</taxon>
        <taxon>Thiotrichales</taxon>
        <taxon>Thiotrichaceae</taxon>
        <taxon>Venteria</taxon>
    </lineage>
</organism>
<reference evidence="2 3" key="1">
    <citation type="submission" date="2016-10" db="EMBL/GenBank/DDBJ databases">
        <authorList>
            <person name="de Groot N.N."/>
        </authorList>
    </citation>
    <scope>NUCLEOTIDE SEQUENCE [LARGE SCALE GENOMIC DNA]</scope>
    <source>
        <strain evidence="2">MBHS1</strain>
    </source>
</reference>
<evidence type="ECO:0000313" key="3">
    <source>
        <dbReference type="Proteomes" id="UP000236724"/>
    </source>
</evidence>
<proteinExistence type="predicted"/>
<evidence type="ECO:0000313" key="2">
    <source>
        <dbReference type="EMBL" id="SEH07438.1"/>
    </source>
</evidence>
<dbReference type="OrthoDB" id="9815482at2"/>
<gene>
    <name evidence="2" type="ORF">MBHS_03313</name>
</gene>
<dbReference type="Gene3D" id="2.60.200.20">
    <property type="match status" value="1"/>
</dbReference>
<dbReference type="SUPFAM" id="SSF49879">
    <property type="entry name" value="SMAD/FHA domain"/>
    <property type="match status" value="1"/>
</dbReference>
<dbReference type="EMBL" id="FMSV02000531">
    <property type="protein sequence ID" value="SEH07438.1"/>
    <property type="molecule type" value="Genomic_DNA"/>
</dbReference>
<dbReference type="Pfam" id="PF00498">
    <property type="entry name" value="FHA"/>
    <property type="match status" value="1"/>
</dbReference>